<keyword evidence="3" id="KW-1185">Reference proteome</keyword>
<evidence type="ECO:0000313" key="2">
    <source>
        <dbReference type="EMBL" id="TFW15742.1"/>
    </source>
</evidence>
<sequence length="329" mass="34513">MTRLFGRALALLLSVGALWSAGAALATPRFVFSPYKHLAQGRGDGHVIRDAGGAPYAQPGRPALTWAFATGECGSEVWGEESADDVARANVAAFDAARVNYIISTGGQGGVFTCTSDAGMDRFITRYASAHLIGVDFDIEAGQSAAQIEGLVQRAKNARAKWPTLRFSFTVATFAAADGSQRSLNPTGEMIMAAIRKVGLDDYVLNLMVMDYGVPEPKACVVKAGQCDMGASALQAVRNVSARYGVPLANIEVTPMIGVNDTANNDFTVADARAVAAMAKSLNLAGVHYWSLDRDQPCARPAKGASPTCSGLLDAAAGAYLRELSQASK</sequence>
<dbReference type="RefSeq" id="WP_135208538.1">
    <property type="nucleotide sequence ID" value="NZ_SPVF01000225.1"/>
</dbReference>
<protein>
    <submittedName>
        <fullName evidence="2">Glycosyl hydrolase</fullName>
    </submittedName>
</protein>
<evidence type="ECO:0000256" key="1">
    <source>
        <dbReference type="SAM" id="SignalP"/>
    </source>
</evidence>
<feature type="signal peptide" evidence="1">
    <location>
        <begin position="1"/>
        <end position="26"/>
    </location>
</feature>
<accession>A0A4Y9S321</accession>
<dbReference type="PANTHER" id="PTHR42976">
    <property type="entry name" value="BIFUNCTIONAL CHITINASE/LYSOZYME-RELATED"/>
    <property type="match status" value="1"/>
</dbReference>
<dbReference type="InterPro" id="IPR017853">
    <property type="entry name" value="GH"/>
</dbReference>
<evidence type="ECO:0000313" key="3">
    <source>
        <dbReference type="Proteomes" id="UP000298438"/>
    </source>
</evidence>
<dbReference type="GO" id="GO:0016787">
    <property type="term" value="F:hydrolase activity"/>
    <property type="evidence" value="ECO:0007669"/>
    <property type="project" value="UniProtKB-KW"/>
</dbReference>
<dbReference type="EMBL" id="SPVF01000225">
    <property type="protein sequence ID" value="TFW15742.1"/>
    <property type="molecule type" value="Genomic_DNA"/>
</dbReference>
<keyword evidence="2" id="KW-0378">Hydrolase</keyword>
<keyword evidence="1" id="KW-0732">Signal</keyword>
<dbReference type="Proteomes" id="UP000298438">
    <property type="component" value="Unassembled WGS sequence"/>
</dbReference>
<reference evidence="2 3" key="1">
    <citation type="submission" date="2019-03" db="EMBL/GenBank/DDBJ databases">
        <title>Draft Genome Sequence of Massilia arenosa sp. nov., a Novel Massilia Species Isolated from a Sandy-loam Maize Soil.</title>
        <authorList>
            <person name="Raths R."/>
            <person name="Peta V."/>
            <person name="Bucking H."/>
        </authorList>
    </citation>
    <scope>NUCLEOTIDE SEQUENCE [LARGE SCALE GENOMIC DNA]</scope>
    <source>
        <strain evidence="2 3">MC02</strain>
    </source>
</reference>
<feature type="chain" id="PRO_5021266657" evidence="1">
    <location>
        <begin position="27"/>
        <end position="329"/>
    </location>
</feature>
<dbReference type="PANTHER" id="PTHR42976:SF1">
    <property type="entry name" value="GH18 DOMAIN-CONTAINING PROTEIN-RELATED"/>
    <property type="match status" value="1"/>
</dbReference>
<organism evidence="2 3">
    <name type="scientific">Zemynaea arenosa</name>
    <dbReference type="NCBI Taxonomy" id="2561931"/>
    <lineage>
        <taxon>Bacteria</taxon>
        <taxon>Pseudomonadati</taxon>
        <taxon>Pseudomonadota</taxon>
        <taxon>Betaproteobacteria</taxon>
        <taxon>Burkholderiales</taxon>
        <taxon>Oxalobacteraceae</taxon>
        <taxon>Telluria group</taxon>
        <taxon>Zemynaea</taxon>
    </lineage>
</organism>
<dbReference type="InterPro" id="IPR052750">
    <property type="entry name" value="GH18_Chitinase"/>
</dbReference>
<proteinExistence type="predicted"/>
<gene>
    <name evidence="2" type="ORF">E4L96_17690</name>
</gene>
<dbReference type="OrthoDB" id="6018988at2"/>
<name>A0A4Y9S321_9BURK</name>
<dbReference type="SUPFAM" id="SSF51445">
    <property type="entry name" value="(Trans)glycosidases"/>
    <property type="match status" value="1"/>
</dbReference>
<dbReference type="AlphaFoldDB" id="A0A4Y9S321"/>
<comment type="caution">
    <text evidence="2">The sequence shown here is derived from an EMBL/GenBank/DDBJ whole genome shotgun (WGS) entry which is preliminary data.</text>
</comment>
<dbReference type="Gene3D" id="3.20.20.80">
    <property type="entry name" value="Glycosidases"/>
    <property type="match status" value="1"/>
</dbReference>